<proteinExistence type="predicted"/>
<dbReference type="AlphaFoldDB" id="A0A8J4QGP2"/>
<dbReference type="EMBL" id="JRKL02005987">
    <property type="protein sequence ID" value="KAF3949595.1"/>
    <property type="molecule type" value="Genomic_DNA"/>
</dbReference>
<dbReference type="InterPro" id="IPR036440">
    <property type="entry name" value="Peptidase_C15-like_sf"/>
</dbReference>
<protein>
    <submittedName>
        <fullName evidence="1">Uncharacterized protein</fullName>
    </submittedName>
</protein>
<dbReference type="Proteomes" id="UP000737018">
    <property type="component" value="Unassembled WGS sequence"/>
</dbReference>
<gene>
    <name evidence="1" type="ORF">CMV_024554</name>
</gene>
<evidence type="ECO:0000313" key="1">
    <source>
        <dbReference type="EMBL" id="KAF3949595.1"/>
    </source>
</evidence>
<keyword evidence="2" id="KW-1185">Reference proteome</keyword>
<sequence length="118" mass="13176">MFIISVAVTVHVTGFKKFHGLSENPTETIGRENLISLYQTLQSAIGGKDSEFSTSGKIFGYTLELIVVQQGLPLSIKLSMKPLFVVLMSWDGSPRKSPSFLQMVTFHTLDWWSGFLFS</sequence>
<name>A0A8J4QGP2_9ROSI</name>
<dbReference type="SUPFAM" id="SSF53182">
    <property type="entry name" value="Pyrrolidone carboxyl peptidase (pyroglutamate aminopeptidase)"/>
    <property type="match status" value="1"/>
</dbReference>
<dbReference type="OrthoDB" id="407146at2759"/>
<evidence type="ECO:0000313" key="2">
    <source>
        <dbReference type="Proteomes" id="UP000737018"/>
    </source>
</evidence>
<comment type="caution">
    <text evidence="1">The sequence shown here is derived from an EMBL/GenBank/DDBJ whole genome shotgun (WGS) entry which is preliminary data.</text>
</comment>
<organism evidence="1 2">
    <name type="scientific">Castanea mollissima</name>
    <name type="common">Chinese chestnut</name>
    <dbReference type="NCBI Taxonomy" id="60419"/>
    <lineage>
        <taxon>Eukaryota</taxon>
        <taxon>Viridiplantae</taxon>
        <taxon>Streptophyta</taxon>
        <taxon>Embryophyta</taxon>
        <taxon>Tracheophyta</taxon>
        <taxon>Spermatophyta</taxon>
        <taxon>Magnoliopsida</taxon>
        <taxon>eudicotyledons</taxon>
        <taxon>Gunneridae</taxon>
        <taxon>Pentapetalae</taxon>
        <taxon>rosids</taxon>
        <taxon>fabids</taxon>
        <taxon>Fagales</taxon>
        <taxon>Fagaceae</taxon>
        <taxon>Castanea</taxon>
    </lineage>
</organism>
<accession>A0A8J4QGP2</accession>
<reference evidence="1" key="1">
    <citation type="submission" date="2020-03" db="EMBL/GenBank/DDBJ databases">
        <title>Castanea mollissima Vanexum genome sequencing.</title>
        <authorList>
            <person name="Staton M."/>
        </authorList>
    </citation>
    <scope>NUCLEOTIDE SEQUENCE</scope>
    <source>
        <tissue evidence="1">Leaf</tissue>
    </source>
</reference>